<feature type="compositionally biased region" description="Polar residues" evidence="3">
    <location>
        <begin position="1749"/>
        <end position="1760"/>
    </location>
</feature>
<dbReference type="InterPro" id="IPR036939">
    <property type="entry name" value="Cu2_ascorb_mOase_N_sf"/>
</dbReference>
<feature type="compositionally biased region" description="Low complexity" evidence="3">
    <location>
        <begin position="2636"/>
        <end position="2646"/>
    </location>
</feature>
<evidence type="ECO:0000256" key="3">
    <source>
        <dbReference type="SAM" id="MobiDB-lite"/>
    </source>
</evidence>
<sequence length="3311" mass="367296">MAPCLAGTMFIGIVLRTLRGWLHDYAWSPVGLDLDNSDYIFEHVSHNHVRFELKDVALTSAVWRFLVGPILPLTVQEGRVDQVKAEISPDTLSVQITGVTVRLRKLQPEEWYREAEAYKTRLLKEKRLFASGSLSQTELRRWIKAKVRVSVLDAKAVLEESDWQRCAVLGYCKSVHVADPDHESWSDFRAMPCEAPWDTSARDAHFQMAKDVLISGVRGFFLAKPDLEVMELDGHFTEENALCPELDVGACYRNWDYGALHQEDLQASALRSARRVLTLHAACAPPEEASSLTLRLNAESYAYLTGLLANMDSLYFMWSAVLVDACKPAGRKPTTQEAERYVALWKQYLSGPSILGRASELSRLEDELLWGFCQRLRRLAEEELAFEEQVGCCGKNGEELRFCTAGSHSGRSGTEPLDPVELLEEQSNFEDELLRHPMPRLSPQIPEAAVLQCLGGALGLDDEAAHVRSRLRGREEAAKVASQEFLLDSVYQVALPQFRVVLDFSELRGELLAVLEGDLPGFSVTYSSHLDCRFLAVSSNWAKFQETELCQSHAEAFKGAPALHWEQLQVESTNFGEMKRQVRMQGGLTVDLRRLWPYLRNFPGLRDLEPNLLAFERWFPRQPRETQLEAALAAPGVGRQTTYILDVPLLRLPLGSASVPALEVVAVNTRLSYSSLYGVHSLFLPEGQILCPSLPSQRGRPLLAMQEVVVERLGDFERNWAKVQLERVEFDLSPFLVLLLAKHLRAYDPDVHFSSSGRQERRPTPQMDLTLKSASLRLWPFDAEEPKVRLHLHMLELATVKSMVAPGLADAEGVMRLKLQGLIGDSLALAGGRSVFVCSALEGEPLQLRSALELSAAFTSERSRVVLVTLSVQLSPTQGLLDTWHLLAPLFTKTKTEGGADLDGIPAEYVEGDRRPEAQRARGVASSQCCLIIHEVDVGLHLGSAEHGAALCLGSLQACSARPAAASRVSAQLSASEAEAHLFDGRDWRPAELRLKRLGVSVAQVPSGAKELHAGGVFVTWLAVLHQIQAAVVLDDSQDALSRCRAAALRVGRLALWSSGVKDEPEEMESHERAELLRLCPMRPDEEEPFYRLLKLPGAEKTSPWLALTLQGVWQEDRFHTMEPYLREGCAVFRDASGEHFLCSRFGQAWSKSSPSGEMRGLDPQKVRFHADRKVLSLDLAPTQLLLRRMDLLPLRRLVRNLQELGQLRPKREAPQPLSRAHAREADRMPCARWQILLRADIEVRLAELPACPSLVLRCRPSKELARGAAKLMVRLEELSVELLAAEGQVLARLALRELRAELRPGAGGEKEVSAMVGNIMATHGCERQMWLRQMNAGDQHVSFKYCRGNQLDFAIEPTALRLHCAWMQPVASLLWGLTWWRQQSRLQEPEPEMGLGLVPVVPKVEVASDVVSPTATGEDVTSQDTALQPWHGTVWLLPWEPVGEQAPAGARVALQIPADGTLWARRQSTAWLPLNNNSVTTNYRHFSTQIFPHGLCCTGAEFSEGSRCCVAFDAEEDKDAVVRIFAALHFQRVRKSSPPVISVPASSITTRAPRSSLANTSARVFQRSKTVTTTLASRLASRSPASNRSRSVTSPFSKRSPATPAQASVASANDEVAEAAQTAAGASGAGMAVHIQLKALEFWLPSEKEVLANADAAILESDNRELGFLVVASAEGETGSSVQVSAEHLAAVVAPLHRCWWPEAEELSEKSALERPPWPELTLEKLEIETKPDEAEIMPSFGALKRWAQSSQDAVSPQESPLRGGRPQPPPLDLMERITSDTLPAPSKEPMQRMFSPVEERVVTALERLARGESCEGQLVETRGLQMVLLWQPEKLVGVRLESFFVNVPLEVVRWWQGFKEHTSALVEFSNHGAELLQAPTSSRLWAAPMQLPLSRGTLRPQLEKEPELPVRKWNTLFSGKVMHRASTSTLASETTHLEKAETASLPEETQAWRLELDSLGELQLRLSGGLLAPSEWIALRISEVHVRGPLRPQESAPLSFLLLCDVVCHNAPVAQLVPVVEQFEVTVDVDRKQNQISCDASSARVNVNIDRVLVNFFRTMRQGLEEVQQRTLQAGRFFHFENLTGVRITVQWRQRRGKSGPAELPPGQRTQNYELRSAERFADVRFLEEDFGWEEKITIELDPVLSRAYQIREGCPIFVEPDNDLKEGTVTFRIKSALTIYNDTALPLQITLCTAAFQRWRHQVGDLLRSGTRLVTFNQSMTMTTPTEDWEDDLDAAAHSQSERRKAKDFTAVLNLPPHASAEVPVSWFIFSRQHWPSVRLQVLGAGFEGVSRHFPQLAALLEDVALDDEDLDDEDATGPRLTQRSEERERMGDRTKFSLFLKTYMKLSGYIDAQDMPLALDEEDVQQVQRFKMHLGNLLAIRNMLPFPVVLQLAAPDNSFKDVPLPEPRSVSQLLETRDCSSSSSLSLDPLERVKEEPVRCFSQDLPGEELLQHTQLDGISALALSAAERQRLNARGIATYVLGVDQEVALPFAKRLVRLRCLAMADEQLESESDAEPPEVAVAQGMLKLPAVSANRPHHQSITLESPSGQLVQVSLELTRDSCVLFVPFIFENLTPLTLSMNRDALLGPGCRAVLPQDPQHPDTAFFTFLTAKEIKEAQEGGRSPKQTPLRRFGSNRTSSASSTFSRASLSFAVPFLSDVGREHRPSTRLSGSAAPREVCDFQSLPMTSRNSQEQANRCAGTRQADCTAGSCWMFRLGFREPMWAVALSPRIMGGGFFSLFLAFGLADAASCYDQTFEKADWPFCEQLASDILMYYGPSGDFVKLGLFVESHQAWSSVALGGNGGMKGAQQFVVRKVNGEFAVEERYSADYTTPQLQATQEVKLIFASEEAGNIAWGVLLPKTSCAEGERYPIEDVSRFMHWALGASHDFTYHPRRGQFHANLISGPTVELDMSGYQNISMTMPNVPVVLGPGGYDQKNPYVCNIFNLEEMLPAGLTADNKHHVAMFSPILDPDSVQYVHHMILYACNDQARVSFSHNQVVPECESMPQGCSELKWPWAMGSEPVVFPPQVGMPIGQGQKWFALQMHYYNPSLHTGVTDSSGVRISLADSVRAYDAGAFRFNGGTGPSMRAALPPGVPLLTVKQALLPAACTNEWQEDVNVLGVVYHAHLVGKRLNIEVLRGSESLGELRKEKLYDFNHQSLEPASVKTLKKGDQLVMTCTYDTSSRTTPTQFGDSTQTEMCWSAFMYYPVQKMNRVLFTSEDWMLCEGAAQQYHANTIPSIPASTCQAVGDVGSQTALDLLASMGVNVTGVTERPSTSSTSPEGLSVSASTTASGWLLAVWAFGAF</sequence>
<dbReference type="GO" id="GO:0004500">
    <property type="term" value="F:dopamine beta-monooxygenase activity"/>
    <property type="evidence" value="ECO:0007669"/>
    <property type="project" value="InterPro"/>
</dbReference>
<keyword evidence="1" id="KW-1015">Disulfide bond</keyword>
<feature type="domain" description="Copper type II ascorbate-dependent monooxygenase N-terminal" evidence="5">
    <location>
        <begin position="2940"/>
        <end position="3057"/>
    </location>
</feature>
<keyword evidence="4" id="KW-0732">Signal</keyword>
<evidence type="ECO:0000256" key="1">
    <source>
        <dbReference type="ARBA" id="ARBA00023157"/>
    </source>
</evidence>
<dbReference type="InterPro" id="IPR024548">
    <property type="entry name" value="Cu2_monoox_C"/>
</dbReference>
<feature type="region of interest" description="Disordered" evidence="3">
    <location>
        <begin position="2621"/>
        <end position="2646"/>
    </location>
</feature>
<evidence type="ECO:0000256" key="4">
    <source>
        <dbReference type="SAM" id="SignalP"/>
    </source>
</evidence>
<feature type="region of interest" description="Disordered" evidence="3">
    <location>
        <begin position="1577"/>
        <end position="1614"/>
    </location>
</feature>
<dbReference type="Gene3D" id="2.60.120.230">
    <property type="match status" value="1"/>
</dbReference>
<organism evidence="7 8">
    <name type="scientific">Effrenium voratum</name>
    <dbReference type="NCBI Taxonomy" id="2562239"/>
    <lineage>
        <taxon>Eukaryota</taxon>
        <taxon>Sar</taxon>
        <taxon>Alveolata</taxon>
        <taxon>Dinophyceae</taxon>
        <taxon>Suessiales</taxon>
        <taxon>Symbiodiniaceae</taxon>
        <taxon>Effrenium</taxon>
    </lineage>
</organism>
<dbReference type="PANTHER" id="PTHR10157">
    <property type="entry name" value="DOPAMINE BETA HYDROXYLASE RELATED"/>
    <property type="match status" value="1"/>
</dbReference>
<accession>A0AA36JM86</accession>
<dbReference type="GO" id="GO:0005507">
    <property type="term" value="F:copper ion binding"/>
    <property type="evidence" value="ECO:0007669"/>
    <property type="project" value="InterPro"/>
</dbReference>
<dbReference type="Proteomes" id="UP001178507">
    <property type="component" value="Unassembled WGS sequence"/>
</dbReference>
<keyword evidence="2" id="KW-0325">Glycoprotein</keyword>
<dbReference type="Pfam" id="PF01082">
    <property type="entry name" value="Cu2_monooxygen"/>
    <property type="match status" value="1"/>
</dbReference>
<feature type="domain" description="Copper type II ascorbate-dependent monooxygenase C-terminal" evidence="6">
    <location>
        <begin position="3115"/>
        <end position="3219"/>
    </location>
</feature>
<dbReference type="InterPro" id="IPR014784">
    <property type="entry name" value="Cu2_ascorb_mOase-like_C"/>
</dbReference>
<evidence type="ECO:0000256" key="2">
    <source>
        <dbReference type="ARBA" id="ARBA00023180"/>
    </source>
</evidence>
<gene>
    <name evidence="7" type="ORF">EVOR1521_LOCUS29228</name>
</gene>
<keyword evidence="8" id="KW-1185">Reference proteome</keyword>
<dbReference type="InterPro" id="IPR000323">
    <property type="entry name" value="Cu2_ascorb_mOase_N"/>
</dbReference>
<dbReference type="InterPro" id="IPR000945">
    <property type="entry name" value="DBH-like"/>
</dbReference>
<dbReference type="SUPFAM" id="SSF49742">
    <property type="entry name" value="PHM/PNGase F"/>
    <property type="match status" value="2"/>
</dbReference>
<feature type="region of interest" description="Disordered" evidence="3">
    <location>
        <begin position="1749"/>
        <end position="1775"/>
    </location>
</feature>
<comment type="caution">
    <text evidence="7">The sequence shown here is derived from an EMBL/GenBank/DDBJ whole genome shotgun (WGS) entry which is preliminary data.</text>
</comment>
<evidence type="ECO:0000259" key="5">
    <source>
        <dbReference type="Pfam" id="PF01082"/>
    </source>
</evidence>
<dbReference type="Gene3D" id="2.60.120.310">
    <property type="entry name" value="Copper type II, ascorbate-dependent monooxygenase, N-terminal domain"/>
    <property type="match status" value="1"/>
</dbReference>
<dbReference type="Pfam" id="PF03712">
    <property type="entry name" value="Cu2_monoox_C"/>
    <property type="match status" value="1"/>
</dbReference>
<name>A0AA36JM86_9DINO</name>
<evidence type="ECO:0000313" key="7">
    <source>
        <dbReference type="EMBL" id="CAJ1407578.1"/>
    </source>
</evidence>
<dbReference type="EMBL" id="CAUJNA010003678">
    <property type="protein sequence ID" value="CAJ1407578.1"/>
    <property type="molecule type" value="Genomic_DNA"/>
</dbReference>
<reference evidence="7" key="1">
    <citation type="submission" date="2023-08" db="EMBL/GenBank/DDBJ databases">
        <authorList>
            <person name="Chen Y."/>
            <person name="Shah S."/>
            <person name="Dougan E. K."/>
            <person name="Thang M."/>
            <person name="Chan C."/>
        </authorList>
    </citation>
    <scope>NUCLEOTIDE SEQUENCE</scope>
</reference>
<dbReference type="InterPro" id="IPR008977">
    <property type="entry name" value="PHM/PNGase_F_dom_sf"/>
</dbReference>
<feature type="chain" id="PRO_5041205943" evidence="4">
    <location>
        <begin position="21"/>
        <end position="3311"/>
    </location>
</feature>
<feature type="compositionally biased region" description="Low complexity" evidence="3">
    <location>
        <begin position="1577"/>
        <end position="1592"/>
    </location>
</feature>
<evidence type="ECO:0000259" key="6">
    <source>
        <dbReference type="Pfam" id="PF03712"/>
    </source>
</evidence>
<feature type="signal peptide" evidence="4">
    <location>
        <begin position="1"/>
        <end position="20"/>
    </location>
</feature>
<protein>
    <submittedName>
        <fullName evidence="7">Uncharacterized protein</fullName>
    </submittedName>
</protein>
<evidence type="ECO:0000313" key="8">
    <source>
        <dbReference type="Proteomes" id="UP001178507"/>
    </source>
</evidence>
<dbReference type="PANTHER" id="PTHR10157:SF23">
    <property type="entry name" value="MOXD1 HOMOLOG 1"/>
    <property type="match status" value="1"/>
</dbReference>
<feature type="region of interest" description="Disordered" evidence="3">
    <location>
        <begin position="2313"/>
        <end position="2333"/>
    </location>
</feature>
<proteinExistence type="predicted"/>